<comment type="function">
    <text evidence="9 10">The central subunit of the protein translocation channel SecYEG. Consists of two halves formed by TMs 1-5 and 6-10. These two domains form a lateral gate at the front which open onto the bilayer between TMs 2 and 7, and are clamped together by SecE at the back. The channel is closed by both a pore ring composed of hydrophobic SecY resides and a short helix (helix 2A) on the extracellular side of the membrane which forms a plug. The plug probably moves laterally to allow the channel to open. The ring and the pore may move independently.</text>
</comment>
<protein>
    <recommendedName>
        <fullName evidence="9 10">Protein translocase subunit SecY</fullName>
    </recommendedName>
</protein>
<proteinExistence type="inferred from homology"/>
<dbReference type="Pfam" id="PF00344">
    <property type="entry name" value="SecY"/>
    <property type="match status" value="1"/>
</dbReference>
<feature type="transmembrane region" description="Helical" evidence="9">
    <location>
        <begin position="398"/>
        <end position="418"/>
    </location>
</feature>
<keyword evidence="4 9" id="KW-0812">Transmembrane</keyword>
<dbReference type="PIRSF" id="PIRSF004557">
    <property type="entry name" value="SecY"/>
    <property type="match status" value="1"/>
</dbReference>
<dbReference type="EMBL" id="JBBMFA010000100">
    <property type="protein sequence ID" value="MEQ2520940.1"/>
    <property type="molecule type" value="Genomic_DNA"/>
</dbReference>
<keyword evidence="3 9" id="KW-0813">Transport</keyword>
<evidence type="ECO:0000256" key="12">
    <source>
        <dbReference type="RuleBase" id="RU004349"/>
    </source>
</evidence>
<dbReference type="InterPro" id="IPR026593">
    <property type="entry name" value="SecY"/>
</dbReference>
<evidence type="ECO:0000256" key="3">
    <source>
        <dbReference type="ARBA" id="ARBA00022448"/>
    </source>
</evidence>
<dbReference type="InterPro" id="IPR023201">
    <property type="entry name" value="SecY_dom_sf"/>
</dbReference>
<dbReference type="PROSITE" id="PS00756">
    <property type="entry name" value="SECY_2"/>
    <property type="match status" value="1"/>
</dbReference>
<comment type="similarity">
    <text evidence="2 9 12">Belongs to the SecY/SEC61-alpha family.</text>
</comment>
<dbReference type="Gene3D" id="1.10.3370.10">
    <property type="entry name" value="SecY subunit domain"/>
    <property type="match status" value="1"/>
</dbReference>
<dbReference type="PRINTS" id="PR00303">
    <property type="entry name" value="SECYTRNLCASE"/>
</dbReference>
<comment type="caution">
    <text evidence="9">Lacks conserved residue(s) required for the propagation of feature annotation.</text>
</comment>
<dbReference type="InterPro" id="IPR030659">
    <property type="entry name" value="SecY_CS"/>
</dbReference>
<keyword evidence="6 9" id="KW-1133">Transmembrane helix</keyword>
<accession>A0ABV1GGH3</accession>
<evidence type="ECO:0000256" key="10">
    <source>
        <dbReference type="RuleBase" id="RU000537"/>
    </source>
</evidence>
<feature type="transmembrane region" description="Helical" evidence="9">
    <location>
        <begin position="116"/>
        <end position="133"/>
    </location>
</feature>
<evidence type="ECO:0000256" key="9">
    <source>
        <dbReference type="HAMAP-Rule" id="MF_01465"/>
    </source>
</evidence>
<dbReference type="NCBIfam" id="TIGR00967">
    <property type="entry name" value="3a0501s007"/>
    <property type="match status" value="1"/>
</dbReference>
<keyword evidence="8 9" id="KW-0472">Membrane</keyword>
<sequence>MFDTFRNAWKIQDLRKKILYTVMVIVVFRLGCAIPVPFIRPEALQAWVGETGNLLGYIDMLTGGAFARCTLFALSVTPYINASIIIQLLTVSIPALEQLAKEGEEGRKKLTRITRYVGAGIGFALAIAYYFLLRGQGALLYTEGASAWFSAVVIVLTFTAGSLLIQWLGEQIDVKGIGNGISLLIFAGIISRWSSVFTSAKNYLDLAAEGETKYYFFLPLIVVLVLAVIVFIVILNAAERRIPVQYAKRVVGRKMYGGQSTHIPIKVNMSGVMPIIFASSLISIPGTIGSFFPTLYDSTVHPVWAAILGAFQYSGWAYAVIYFLLIIGFNYFYVAIQYNPVEIANNLRNNNGTVPGYRPGKPTSDFITRVLGKITLVGALFLGIVAVMPIVLGAVTGMNIALGGTSLLIVVGVALDTSRSLESYMLMRHHKGFLE</sequence>
<comment type="subcellular location">
    <subcellularLocation>
        <location evidence="9">Cell membrane</location>
        <topology evidence="9">Multi-pass membrane protein</topology>
    </subcellularLocation>
    <subcellularLocation>
        <location evidence="1 11">Membrane</location>
        <topology evidence="1 11">Multi-pass membrane protein</topology>
    </subcellularLocation>
</comment>
<evidence type="ECO:0000256" key="7">
    <source>
        <dbReference type="ARBA" id="ARBA00023010"/>
    </source>
</evidence>
<evidence type="ECO:0000256" key="6">
    <source>
        <dbReference type="ARBA" id="ARBA00022989"/>
    </source>
</evidence>
<dbReference type="RefSeq" id="WP_349216481.1">
    <property type="nucleotide sequence ID" value="NZ_JBBMFA010000100.1"/>
</dbReference>
<comment type="subunit">
    <text evidence="9">Component of the Sec protein translocase complex. Heterotrimer consisting of SecY, SecE and SecG subunits. The heterotrimers can form oligomers, although 1 heterotrimer is thought to be able to translocate proteins. Interacts with the ribosome. Interacts with SecDF, and other proteins may be involved. Interacts with SecA.</text>
</comment>
<evidence type="ECO:0000256" key="8">
    <source>
        <dbReference type="ARBA" id="ARBA00023136"/>
    </source>
</evidence>
<dbReference type="PANTHER" id="PTHR10906">
    <property type="entry name" value="SECY/SEC61-ALPHA FAMILY MEMBER"/>
    <property type="match status" value="1"/>
</dbReference>
<feature type="transmembrane region" description="Helical" evidence="9">
    <location>
        <begin position="18"/>
        <end position="39"/>
    </location>
</feature>
<keyword evidence="14" id="KW-1185">Reference proteome</keyword>
<feature type="transmembrane region" description="Helical" evidence="9">
    <location>
        <begin position="177"/>
        <end position="194"/>
    </location>
</feature>
<evidence type="ECO:0000256" key="1">
    <source>
        <dbReference type="ARBA" id="ARBA00004141"/>
    </source>
</evidence>
<feature type="transmembrane region" description="Helical" evidence="9">
    <location>
        <begin position="214"/>
        <end position="238"/>
    </location>
</feature>
<reference evidence="13 14" key="1">
    <citation type="submission" date="2024-03" db="EMBL/GenBank/DDBJ databases">
        <title>Human intestinal bacterial collection.</title>
        <authorList>
            <person name="Pauvert C."/>
            <person name="Hitch T.C.A."/>
            <person name="Clavel T."/>
        </authorList>
    </citation>
    <scope>NUCLEOTIDE SEQUENCE [LARGE SCALE GENOMIC DNA]</scope>
    <source>
        <strain evidence="13 14">CLA-JM-H11</strain>
    </source>
</reference>
<evidence type="ECO:0000313" key="14">
    <source>
        <dbReference type="Proteomes" id="UP001477672"/>
    </source>
</evidence>
<feature type="transmembrane region" description="Helical" evidence="9">
    <location>
        <begin position="316"/>
        <end position="336"/>
    </location>
</feature>
<dbReference type="Proteomes" id="UP001477672">
    <property type="component" value="Unassembled WGS sequence"/>
</dbReference>
<keyword evidence="9" id="KW-1003">Cell membrane</keyword>
<feature type="transmembrane region" description="Helical" evidence="9">
    <location>
        <begin position="370"/>
        <end position="392"/>
    </location>
</feature>
<organism evidence="13 14">
    <name type="scientific">Ruthenibacterium intestinale</name>
    <dbReference type="NCBI Taxonomy" id="3133163"/>
    <lineage>
        <taxon>Bacteria</taxon>
        <taxon>Bacillati</taxon>
        <taxon>Bacillota</taxon>
        <taxon>Clostridia</taxon>
        <taxon>Eubacteriales</taxon>
        <taxon>Oscillospiraceae</taxon>
        <taxon>Ruthenibacterium</taxon>
    </lineage>
</organism>
<feature type="transmembrane region" description="Helical" evidence="9">
    <location>
        <begin position="145"/>
        <end position="165"/>
    </location>
</feature>
<evidence type="ECO:0000256" key="2">
    <source>
        <dbReference type="ARBA" id="ARBA00005751"/>
    </source>
</evidence>
<feature type="transmembrane region" description="Helical" evidence="9">
    <location>
        <begin position="275"/>
        <end position="296"/>
    </location>
</feature>
<dbReference type="SUPFAM" id="SSF103491">
    <property type="entry name" value="Preprotein translocase SecY subunit"/>
    <property type="match status" value="1"/>
</dbReference>
<dbReference type="InterPro" id="IPR002208">
    <property type="entry name" value="SecY/SEC61-alpha"/>
</dbReference>
<name>A0ABV1GGH3_9FIRM</name>
<keyword evidence="5 9" id="KW-0653">Protein transport</keyword>
<gene>
    <name evidence="9 13" type="primary">secY</name>
    <name evidence="13" type="ORF">WMO24_10950</name>
</gene>
<comment type="caution">
    <text evidence="13">The sequence shown here is derived from an EMBL/GenBank/DDBJ whole genome shotgun (WGS) entry which is preliminary data.</text>
</comment>
<evidence type="ECO:0000256" key="5">
    <source>
        <dbReference type="ARBA" id="ARBA00022927"/>
    </source>
</evidence>
<evidence type="ECO:0000313" key="13">
    <source>
        <dbReference type="EMBL" id="MEQ2520940.1"/>
    </source>
</evidence>
<evidence type="ECO:0000256" key="4">
    <source>
        <dbReference type="ARBA" id="ARBA00022692"/>
    </source>
</evidence>
<dbReference type="HAMAP" id="MF_01465">
    <property type="entry name" value="SecY"/>
    <property type="match status" value="1"/>
</dbReference>
<dbReference type="PROSITE" id="PS00755">
    <property type="entry name" value="SECY_1"/>
    <property type="match status" value="1"/>
</dbReference>
<keyword evidence="7 9" id="KW-0811">Translocation</keyword>
<evidence type="ECO:0000256" key="11">
    <source>
        <dbReference type="RuleBase" id="RU003484"/>
    </source>
</evidence>